<accession>B7PFY3</accession>
<evidence type="ECO:0000259" key="1">
    <source>
        <dbReference type="Pfam" id="PF03184"/>
    </source>
</evidence>
<reference evidence="2 4" key="1">
    <citation type="submission" date="2008-03" db="EMBL/GenBank/DDBJ databases">
        <title>Annotation of Ixodes scapularis.</title>
        <authorList>
            <consortium name="Ixodes scapularis Genome Project Consortium"/>
            <person name="Caler E."/>
            <person name="Hannick L.I."/>
            <person name="Bidwell S."/>
            <person name="Joardar V."/>
            <person name="Thiagarajan M."/>
            <person name="Amedeo P."/>
            <person name="Galinsky K.J."/>
            <person name="Schobel S."/>
            <person name="Inman J."/>
            <person name="Hostetler J."/>
            <person name="Miller J."/>
            <person name="Hammond M."/>
            <person name="Megy K."/>
            <person name="Lawson D."/>
            <person name="Kodira C."/>
            <person name="Sutton G."/>
            <person name="Meyer J."/>
            <person name="Hill C.A."/>
            <person name="Birren B."/>
            <person name="Nene V."/>
            <person name="Collins F."/>
            <person name="Alarcon-Chaidez F."/>
            <person name="Wikel S."/>
            <person name="Strausberg R."/>
        </authorList>
    </citation>
    <scope>NUCLEOTIDE SEQUENCE [LARGE SCALE GENOMIC DNA]</scope>
    <source>
        <strain evidence="4">Wikel</strain>
        <strain evidence="2">Wikel colony</strain>
    </source>
</reference>
<evidence type="ECO:0000313" key="4">
    <source>
        <dbReference type="Proteomes" id="UP000001555"/>
    </source>
</evidence>
<dbReference type="HOGENOM" id="CLU_181854_0_0_1"/>
<gene>
    <name evidence="2" type="ORF">IscW_ISCW004917</name>
</gene>
<dbReference type="EnsemblMetazoa" id="ISCW004917-RA">
    <property type="protein sequence ID" value="ISCW004917-PA"/>
    <property type="gene ID" value="ISCW004917"/>
</dbReference>
<dbReference type="GO" id="GO:0003676">
    <property type="term" value="F:nucleic acid binding"/>
    <property type="evidence" value="ECO:0007669"/>
    <property type="project" value="InterPro"/>
</dbReference>
<dbReference type="STRING" id="6945.B7PFY3"/>
<organism>
    <name type="scientific">Ixodes scapularis</name>
    <name type="common">Black-legged tick</name>
    <name type="synonym">Deer tick</name>
    <dbReference type="NCBI Taxonomy" id="6945"/>
    <lineage>
        <taxon>Eukaryota</taxon>
        <taxon>Metazoa</taxon>
        <taxon>Ecdysozoa</taxon>
        <taxon>Arthropoda</taxon>
        <taxon>Chelicerata</taxon>
        <taxon>Arachnida</taxon>
        <taxon>Acari</taxon>
        <taxon>Parasitiformes</taxon>
        <taxon>Ixodida</taxon>
        <taxon>Ixodoidea</taxon>
        <taxon>Ixodidae</taxon>
        <taxon>Ixodinae</taxon>
        <taxon>Ixodes</taxon>
    </lineage>
</organism>
<dbReference type="VEuPathDB" id="VectorBase:ISCI004917"/>
<dbReference type="Proteomes" id="UP000001555">
    <property type="component" value="Unassembled WGS sequence"/>
</dbReference>
<feature type="domain" description="DDE-1" evidence="1">
    <location>
        <begin position="1"/>
        <end position="68"/>
    </location>
</feature>
<dbReference type="PaxDb" id="6945-B7PFY3"/>
<dbReference type="VEuPathDB" id="VectorBase:ISCW004917"/>
<name>B7PFY3_IXOSC</name>
<keyword evidence="4" id="KW-1185">Reference proteome</keyword>
<sequence>MTRTLFREWLTDFDKEMVEKRCEVLPFLVNCTAHHINAYLSNVEVLFLPLNTTARLYPLDRGIKVNFKVH</sequence>
<dbReference type="InterPro" id="IPR004875">
    <property type="entry name" value="DDE_SF_endonuclease_dom"/>
</dbReference>
<protein>
    <recommendedName>
        <fullName evidence="1">DDE-1 domain-containing protein</fullName>
    </recommendedName>
</protein>
<dbReference type="EMBL" id="DS704715">
    <property type="protein sequence ID" value="EEC05505.1"/>
    <property type="molecule type" value="Genomic_DNA"/>
</dbReference>
<dbReference type="Pfam" id="PF03184">
    <property type="entry name" value="DDE_1"/>
    <property type="match status" value="1"/>
</dbReference>
<reference evidence="3" key="2">
    <citation type="submission" date="2020-05" db="UniProtKB">
        <authorList>
            <consortium name="EnsemblMetazoa"/>
        </authorList>
    </citation>
    <scope>IDENTIFICATION</scope>
    <source>
        <strain evidence="3">wikel</strain>
    </source>
</reference>
<dbReference type="AlphaFoldDB" id="B7PFY3"/>
<proteinExistence type="predicted"/>
<evidence type="ECO:0000313" key="2">
    <source>
        <dbReference type="EMBL" id="EEC05505.1"/>
    </source>
</evidence>
<dbReference type="EMBL" id="ABJB010161404">
    <property type="status" value="NOT_ANNOTATED_CDS"/>
    <property type="molecule type" value="Genomic_DNA"/>
</dbReference>
<evidence type="ECO:0000313" key="3">
    <source>
        <dbReference type="EnsemblMetazoa" id="ISCW004917-PA"/>
    </source>
</evidence>
<dbReference type="InParanoid" id="B7PFY3"/>